<dbReference type="InterPro" id="IPR013099">
    <property type="entry name" value="K_chnl_dom"/>
</dbReference>
<evidence type="ECO:0000313" key="3">
    <source>
        <dbReference type="EMBL" id="TDB00372.1"/>
    </source>
</evidence>
<keyword evidence="4" id="KW-1185">Reference proteome</keyword>
<organism evidence="3 4">
    <name type="scientific">Halomonas marinisediminis</name>
    <dbReference type="NCBI Taxonomy" id="2546095"/>
    <lineage>
        <taxon>Bacteria</taxon>
        <taxon>Pseudomonadati</taxon>
        <taxon>Pseudomonadota</taxon>
        <taxon>Gammaproteobacteria</taxon>
        <taxon>Oceanospirillales</taxon>
        <taxon>Halomonadaceae</taxon>
        <taxon>Halomonas</taxon>
    </lineage>
</organism>
<feature type="transmembrane region" description="Helical" evidence="1">
    <location>
        <begin position="93"/>
        <end position="119"/>
    </location>
</feature>
<feature type="transmembrane region" description="Helical" evidence="1">
    <location>
        <begin position="52"/>
        <end position="72"/>
    </location>
</feature>
<keyword evidence="3" id="KW-0813">Transport</keyword>
<dbReference type="Proteomes" id="UP000294823">
    <property type="component" value="Unassembled WGS sequence"/>
</dbReference>
<keyword evidence="1" id="KW-0812">Transmembrane</keyword>
<accession>A0ABY2D3M1</accession>
<sequence length="196" mass="22091">MALEKAGGSILAAVSTRRLDDTRVLTPAIDHARLTITDQRSPTVFDAHLDAGHLWAVIVTLIVVVLCILLHYEVSMRLWRSLERARGTLRRRFLMLSFVLFATHVTEIWMFAVGMVLLAQHPLAGSLEGIATLQFLDFVYFSAITYTTLGYGDLIPTGPLRFITGSEALLGFMLITWSASLTFLEMQRHWSARRER</sequence>
<keyword evidence="3" id="KW-0406">Ion transport</keyword>
<evidence type="ECO:0000259" key="2">
    <source>
        <dbReference type="Pfam" id="PF07885"/>
    </source>
</evidence>
<dbReference type="EMBL" id="SLTR01000024">
    <property type="protein sequence ID" value="TDB00372.1"/>
    <property type="molecule type" value="Genomic_DNA"/>
</dbReference>
<keyword evidence="3" id="KW-0407">Ion channel</keyword>
<keyword evidence="1" id="KW-0472">Membrane</keyword>
<dbReference type="Pfam" id="PF07885">
    <property type="entry name" value="Ion_trans_2"/>
    <property type="match status" value="1"/>
</dbReference>
<reference evidence="3 4" key="1">
    <citation type="submission" date="2019-03" db="EMBL/GenBank/DDBJ databases">
        <title>Halomonas marinisediminis sp. nov., a moderately halophilic bacterium isolated from the Bohai Gulf.</title>
        <authorList>
            <person name="Ji X."/>
        </authorList>
    </citation>
    <scope>NUCLEOTIDE SEQUENCE [LARGE SCALE GENOMIC DNA]</scope>
    <source>
        <strain evidence="3 4">204</strain>
    </source>
</reference>
<dbReference type="GO" id="GO:0034220">
    <property type="term" value="P:monoatomic ion transmembrane transport"/>
    <property type="evidence" value="ECO:0007669"/>
    <property type="project" value="UniProtKB-KW"/>
</dbReference>
<gene>
    <name evidence="3" type="ORF">E0702_14580</name>
</gene>
<evidence type="ECO:0000256" key="1">
    <source>
        <dbReference type="SAM" id="Phobius"/>
    </source>
</evidence>
<keyword evidence="1" id="KW-1133">Transmembrane helix</keyword>
<dbReference type="Gene3D" id="1.10.287.70">
    <property type="match status" value="1"/>
</dbReference>
<comment type="caution">
    <text evidence="3">The sequence shown here is derived from an EMBL/GenBank/DDBJ whole genome shotgun (WGS) entry which is preliminary data.</text>
</comment>
<protein>
    <submittedName>
        <fullName evidence="3">Two pore domain potassium channel family protein</fullName>
    </submittedName>
</protein>
<feature type="transmembrane region" description="Helical" evidence="1">
    <location>
        <begin position="168"/>
        <end position="186"/>
    </location>
</feature>
<proteinExistence type="predicted"/>
<dbReference type="SUPFAM" id="SSF81324">
    <property type="entry name" value="Voltage-gated potassium channels"/>
    <property type="match status" value="1"/>
</dbReference>
<feature type="domain" description="Potassium channel" evidence="2">
    <location>
        <begin position="118"/>
        <end position="182"/>
    </location>
</feature>
<name>A0ABY2D3M1_9GAMM</name>
<evidence type="ECO:0000313" key="4">
    <source>
        <dbReference type="Proteomes" id="UP000294823"/>
    </source>
</evidence>